<evidence type="ECO:0000313" key="2">
    <source>
        <dbReference type="Proteomes" id="UP000062645"/>
    </source>
</evidence>
<accession>A0A0M4T1S0</accession>
<gene>
    <name evidence="1" type="ORF">ACX27_04205</name>
</gene>
<dbReference type="KEGG" id="npz:ACX27_04205"/>
<proteinExistence type="predicted"/>
<reference evidence="2" key="1">
    <citation type="submission" date="2015-07" db="EMBL/GenBank/DDBJ databases">
        <title>Genome Of Nitrogen-Fixing Cyanobacterium Nostoc piscinale CENA21 From Solimoes/Amazon River Floodplain Sediments And Comparative Genomics To Uncover Biosynthetic Natural Products Potential.</title>
        <authorList>
            <person name="Leao T.F."/>
            <person name="Leao P.N."/>
            <person name="Guimaraes P.I."/>
            <person name="de Melo A.G.C."/>
            <person name="Ramos R.T.J."/>
            <person name="Silva A."/>
            <person name="Fiore M.F."/>
            <person name="Schneider M.P.C."/>
        </authorList>
    </citation>
    <scope>NUCLEOTIDE SEQUENCE [LARGE SCALE GENOMIC DNA]</scope>
    <source>
        <strain evidence="2">CENA21</strain>
    </source>
</reference>
<dbReference type="PATRIC" id="fig|224013.5.peg.1009"/>
<dbReference type="EMBL" id="CP012036">
    <property type="protein sequence ID" value="ALF56246.1"/>
    <property type="molecule type" value="Genomic_DNA"/>
</dbReference>
<protein>
    <submittedName>
        <fullName evidence="1">Uncharacterized protein</fullName>
    </submittedName>
</protein>
<evidence type="ECO:0000313" key="1">
    <source>
        <dbReference type="EMBL" id="ALF56246.1"/>
    </source>
</evidence>
<reference evidence="1 2" key="2">
    <citation type="journal article" date="2016" name="Genome Announc.">
        <title>Draft Genome Sequence of the N2-Fixing Cyanobacterium Nostoc piscinale CENA21, Isolated from the Brazilian Amazon Floodplain.</title>
        <authorList>
            <person name="Leao T."/>
            <person name="Guimaraes P.I."/>
            <person name="de Melo A.G."/>
            <person name="Ramos R.T."/>
            <person name="Leao P.N."/>
            <person name="Silva A."/>
            <person name="Fiore M.F."/>
            <person name="Schneider M.P."/>
        </authorList>
    </citation>
    <scope>NUCLEOTIDE SEQUENCE [LARGE SCALE GENOMIC DNA]</scope>
    <source>
        <strain evidence="1 2">CENA21</strain>
    </source>
</reference>
<keyword evidence="2" id="KW-1185">Reference proteome</keyword>
<dbReference type="AlphaFoldDB" id="A0A0M4T1S0"/>
<organism evidence="1 2">
    <name type="scientific">Nostoc piscinale CENA21</name>
    <dbReference type="NCBI Taxonomy" id="224013"/>
    <lineage>
        <taxon>Bacteria</taxon>
        <taxon>Bacillati</taxon>
        <taxon>Cyanobacteriota</taxon>
        <taxon>Cyanophyceae</taxon>
        <taxon>Nostocales</taxon>
        <taxon>Nostocaceae</taxon>
        <taxon>Nostoc</taxon>
    </lineage>
</organism>
<sequence>MNTQIQFDSNYYAPLVRISYGEDETYTTTNTGGSIALPSDWDTVNAIEVNGQILTPAIDPENPQSNEFLYNPYTKTIQISQTGGSIKVLGSREQIKISPPLLLPPYPDLFTKLPLSGAIALSESFEQHPTAQFEFEVTGISKSSLQNIFKPGTEIDLYGIPLRINSLSLTELPRAIYPDSRIKVSASLGGRWENYLDQTCFLRSDGKNSTPTDQPFQDPECAVNYSATNDPNRNTTIARLLSKLGINYIGPNLAPVQIPQDTPRDATVNPAQLLGDRLRLANCFVRYSNAQGIQAVPINSTRVWTYQESDILGEVETSYEAIAKTSKTRLGAMSSTTPSGNADYNPTIDLVNFPSTITSVPTPILKAEGAIALGFEYPNIEVSVDFTETNAKEQERTQGQTPRYVRKELKRDTRTEGDKTADAPLEGVSEIKTMSLCFDIGGQTKSRSYVTEENGTKIQVIDETWGFAYTADSIYNDATGNLSGDPSIWQCLRRTTTDYYYDYNTGYLLYVITSGYNTVRYKQENPQTPETLELDPSDDEYSLYDFFRIPVTGRTSYYLKLFPEYVASEGLFELIKVCNRDGTSSLTPLLNPDYAPPYYVESERTEMVAFASRKNIEDGQPDFIVGEESRYQISRQVIPPEYKEKTTGFENGYPIVERGDLLTPQKILEHHIEFKAQDQQIASAVEKVWTEEITGELTLATKRNPLYAKEEPAQDTKQTDTNDQQQYRYLVQSAGYTVNDPVNGSESVPLAKTWDEALVYLRCKLAIENWRNGFTESLQIGGNLQIRSGDRFNYWCNGEYRQRVVLSVQTQLNILGVVDGVPRITYATSLTLGSWVNPPITYSKIALPKEPKAPTANLSVFNVVSETLGSVLDWATIRSRRNF</sequence>
<dbReference type="Proteomes" id="UP000062645">
    <property type="component" value="Chromosome"/>
</dbReference>
<dbReference type="STRING" id="224013.ACX27_04205"/>
<name>A0A0M4T1S0_9NOSO</name>